<dbReference type="GeneID" id="20647509"/>
<evidence type="ECO:0000313" key="2">
    <source>
        <dbReference type="Proteomes" id="UP000002640"/>
    </source>
</evidence>
<gene>
    <name evidence="1" type="ORF">PHYSODRAFT_338076</name>
</gene>
<proteinExistence type="predicted"/>
<accession>G5A0H5</accession>
<dbReference type="Proteomes" id="UP000002640">
    <property type="component" value="Unassembled WGS sequence"/>
</dbReference>
<organism evidence="1 2">
    <name type="scientific">Phytophthora sojae (strain P6497)</name>
    <name type="common">Soybean stem and root rot agent</name>
    <name type="synonym">Phytophthora megasperma f. sp. glycines</name>
    <dbReference type="NCBI Taxonomy" id="1094619"/>
    <lineage>
        <taxon>Eukaryota</taxon>
        <taxon>Sar</taxon>
        <taxon>Stramenopiles</taxon>
        <taxon>Oomycota</taxon>
        <taxon>Peronosporomycetes</taxon>
        <taxon>Peronosporales</taxon>
        <taxon>Peronosporaceae</taxon>
        <taxon>Phytophthora</taxon>
    </lineage>
</organism>
<dbReference type="InParanoid" id="G5A0H5"/>
<dbReference type="KEGG" id="psoj:PHYSODRAFT_338076"/>
<dbReference type="AlphaFoldDB" id="G5A0H5"/>
<keyword evidence="2" id="KW-1185">Reference proteome</keyword>
<dbReference type="EMBL" id="JH159158">
    <property type="protein sequence ID" value="EGZ11364.1"/>
    <property type="molecule type" value="Genomic_DNA"/>
</dbReference>
<sequence length="237" mass="26865">MLLLPFWKFAAKKYVARSIHEMEDYVPGIVTFTVDYFSTLFISVSMYNSGAILVSVLAVLSDAASLLLEYRELRANANVLYTLIRDYKGWNHKEQATARTKQSQSGTLATGGVVDAERSQKLITQGLQLLFHSKYLTLVEYIECIIPVVFVVYKSVLQLLPNVVYAPGGAEGWQISAVLQRKFAFPPLFQLAYVLETQLELVQTDVLIATLVLLPFELEYFGTDFSLRFDWLRTGRE</sequence>
<evidence type="ECO:0000313" key="1">
    <source>
        <dbReference type="EMBL" id="EGZ11364.1"/>
    </source>
</evidence>
<name>G5A0H5_PHYSP</name>
<protein>
    <submittedName>
        <fullName evidence="1">Uncharacterized protein</fullName>
    </submittedName>
</protein>
<dbReference type="RefSeq" id="XP_009534109.1">
    <property type="nucleotide sequence ID" value="XM_009535814.1"/>
</dbReference>
<reference evidence="1 2" key="1">
    <citation type="journal article" date="2006" name="Science">
        <title>Phytophthora genome sequences uncover evolutionary origins and mechanisms of pathogenesis.</title>
        <authorList>
            <person name="Tyler B.M."/>
            <person name="Tripathy S."/>
            <person name="Zhang X."/>
            <person name="Dehal P."/>
            <person name="Jiang R.H."/>
            <person name="Aerts A."/>
            <person name="Arredondo F.D."/>
            <person name="Baxter L."/>
            <person name="Bensasson D."/>
            <person name="Beynon J.L."/>
            <person name="Chapman J."/>
            <person name="Damasceno C.M."/>
            <person name="Dorrance A.E."/>
            <person name="Dou D."/>
            <person name="Dickerman A.W."/>
            <person name="Dubchak I.L."/>
            <person name="Garbelotto M."/>
            <person name="Gijzen M."/>
            <person name="Gordon S.G."/>
            <person name="Govers F."/>
            <person name="Grunwald N.J."/>
            <person name="Huang W."/>
            <person name="Ivors K.L."/>
            <person name="Jones R.W."/>
            <person name="Kamoun S."/>
            <person name="Krampis K."/>
            <person name="Lamour K.H."/>
            <person name="Lee M.K."/>
            <person name="McDonald W.H."/>
            <person name="Medina M."/>
            <person name="Meijer H.J."/>
            <person name="Nordberg E.K."/>
            <person name="Maclean D.J."/>
            <person name="Ospina-Giraldo M.D."/>
            <person name="Morris P.F."/>
            <person name="Phuntumart V."/>
            <person name="Putnam N.H."/>
            <person name="Rash S."/>
            <person name="Rose J.K."/>
            <person name="Sakihama Y."/>
            <person name="Salamov A.A."/>
            <person name="Savidor A."/>
            <person name="Scheuring C.F."/>
            <person name="Smith B.M."/>
            <person name="Sobral B.W."/>
            <person name="Terry A."/>
            <person name="Torto-Alalibo T.A."/>
            <person name="Win J."/>
            <person name="Xu Z."/>
            <person name="Zhang H."/>
            <person name="Grigoriev I.V."/>
            <person name="Rokhsar D.S."/>
            <person name="Boore J.L."/>
        </authorList>
    </citation>
    <scope>NUCLEOTIDE SEQUENCE [LARGE SCALE GENOMIC DNA]</scope>
    <source>
        <strain evidence="1 2">P6497</strain>
    </source>
</reference>
<dbReference type="OMA" id="RSCHTIP"/>